<dbReference type="Proteomes" id="UP000030101">
    <property type="component" value="Unassembled WGS sequence"/>
</dbReference>
<keyword evidence="10 11" id="KW-0411">Iron-sulfur</keyword>
<dbReference type="InterPro" id="IPR037117">
    <property type="entry name" value="Dihydroorotate_DH_ele_sf"/>
</dbReference>
<sequence length="248" mass="27156">MYKKGRYTILSNVNIAKDVWQMILEGDTRYLSRPGQFVNILVQGHFLRRPISVCDYDDGTMTLIYKVFGSGTEALSKMNAGAELDLLTGLGNGFDISVSASRPLLVGGGVGVPPLYRLCKDLSDNGAAPIVVLGFNTEKEIFYADKFAEIPGTTVYVATVDGSHGFKGLVTELIMDSPECRSIDYLFTCGPTPMLKALHALPFTGQFSFEERMGCGFGGCMGCTHKTTEGYKRVCLEGPVFRKEEIVW</sequence>
<evidence type="ECO:0000256" key="2">
    <source>
        <dbReference type="ARBA" id="ARBA00022448"/>
    </source>
</evidence>
<evidence type="ECO:0000259" key="12">
    <source>
        <dbReference type="PROSITE" id="PS51384"/>
    </source>
</evidence>
<dbReference type="Pfam" id="PF00175">
    <property type="entry name" value="NAD_binding_1"/>
    <property type="match status" value="1"/>
</dbReference>
<dbReference type="InterPro" id="IPR039261">
    <property type="entry name" value="FNR_nucleotide-bd"/>
</dbReference>
<evidence type="ECO:0000313" key="13">
    <source>
        <dbReference type="EMBL" id="KGN92879.1"/>
    </source>
</evidence>
<dbReference type="InterPro" id="IPR019480">
    <property type="entry name" value="Dihydroorotate_DH_Fe-S-bd"/>
</dbReference>
<protein>
    <recommendedName>
        <fullName evidence="11">Dihydroorotate dehydrogenase B (NAD(+)), electron transfer subunit</fullName>
    </recommendedName>
    <alternativeName>
        <fullName evidence="11">Dihydroorotate oxidase B, electron transfer subunit</fullName>
    </alternativeName>
</protein>
<keyword evidence="8 11" id="KW-0249">Electron transport</keyword>
<comment type="function">
    <text evidence="11">Responsible for channeling the electrons from the oxidation of dihydroorotate from the FMN redox center in the PyrD type B subunit to the ultimate electron acceptor NAD(+).</text>
</comment>
<keyword evidence="14" id="KW-1185">Reference proteome</keyword>
<gene>
    <name evidence="11" type="primary">pyrK</name>
    <name evidence="13" type="ORF">HQ43_03125</name>
</gene>
<keyword evidence="3 11" id="KW-0285">Flavoprotein</keyword>
<comment type="caution">
    <text evidence="11">Lacks conserved residue(s) required for the propagation of feature annotation.</text>
</comment>
<dbReference type="Pfam" id="PF10418">
    <property type="entry name" value="DHODB_Fe-S_bind"/>
    <property type="match status" value="1"/>
</dbReference>
<comment type="similarity">
    <text evidence="1 11">Belongs to the PyrK family.</text>
</comment>
<evidence type="ECO:0000256" key="8">
    <source>
        <dbReference type="ARBA" id="ARBA00022982"/>
    </source>
</evidence>
<evidence type="ECO:0000256" key="3">
    <source>
        <dbReference type="ARBA" id="ARBA00022630"/>
    </source>
</evidence>
<name>A0ABR4XMB8_9PORP</name>
<dbReference type="RefSeq" id="WP_036789438.1">
    <property type="nucleotide sequence ID" value="NZ_JQZV01000006.1"/>
</dbReference>
<dbReference type="InterPro" id="IPR050353">
    <property type="entry name" value="PyrK_electron_transfer"/>
</dbReference>
<organism evidence="13 14">
    <name type="scientific">Porphyromonas canoris</name>
    <dbReference type="NCBI Taxonomy" id="36875"/>
    <lineage>
        <taxon>Bacteria</taxon>
        <taxon>Pseudomonadati</taxon>
        <taxon>Bacteroidota</taxon>
        <taxon>Bacteroidia</taxon>
        <taxon>Bacteroidales</taxon>
        <taxon>Porphyromonadaceae</taxon>
        <taxon>Porphyromonas</taxon>
    </lineage>
</organism>
<feature type="domain" description="FAD-binding FR-type" evidence="12">
    <location>
        <begin position="2"/>
        <end position="97"/>
    </location>
</feature>
<keyword evidence="5 11" id="KW-0479">Metal-binding</keyword>
<evidence type="ECO:0000313" key="14">
    <source>
        <dbReference type="Proteomes" id="UP000030101"/>
    </source>
</evidence>
<keyword evidence="4 11" id="KW-0001">2Fe-2S</keyword>
<keyword evidence="7 11" id="KW-0665">Pyrimidine biosynthesis</keyword>
<comment type="subunit">
    <text evidence="11">Heterotetramer of 2 PyrK and 2 PyrD type B subunits.</text>
</comment>
<feature type="binding site" evidence="11">
    <location>
        <position position="215"/>
    </location>
    <ligand>
        <name>[2Fe-2S] cluster</name>
        <dbReference type="ChEBI" id="CHEBI:190135"/>
    </ligand>
</feature>
<dbReference type="InterPro" id="IPR017927">
    <property type="entry name" value="FAD-bd_FR_type"/>
</dbReference>
<dbReference type="EMBL" id="JQZV01000006">
    <property type="protein sequence ID" value="KGN92879.1"/>
    <property type="molecule type" value="Genomic_DNA"/>
</dbReference>
<dbReference type="HAMAP" id="MF_01211">
    <property type="entry name" value="DHODB_Fe_S_bind"/>
    <property type="match status" value="1"/>
</dbReference>
<dbReference type="CDD" id="cd06218">
    <property type="entry name" value="DHOD_e_trans"/>
    <property type="match status" value="1"/>
</dbReference>
<dbReference type="PANTHER" id="PTHR43513">
    <property type="entry name" value="DIHYDROOROTATE DEHYDROGENASE B (NAD(+)), ELECTRON TRANSFER SUBUNIT"/>
    <property type="match status" value="1"/>
</dbReference>
<dbReference type="SUPFAM" id="SSF52343">
    <property type="entry name" value="Ferredoxin reductase-like, C-terminal NADP-linked domain"/>
    <property type="match status" value="1"/>
</dbReference>
<keyword evidence="6 11" id="KW-0274">FAD</keyword>
<dbReference type="InterPro" id="IPR017938">
    <property type="entry name" value="Riboflavin_synthase-like_b-brl"/>
</dbReference>
<feature type="binding site" evidence="11">
    <location>
        <position position="235"/>
    </location>
    <ligand>
        <name>[2Fe-2S] cluster</name>
        <dbReference type="ChEBI" id="CHEBI:190135"/>
    </ligand>
</feature>
<dbReference type="PIRSF" id="PIRSF006816">
    <property type="entry name" value="Cyc3_hyd_g"/>
    <property type="match status" value="1"/>
</dbReference>
<dbReference type="Gene3D" id="2.10.240.10">
    <property type="entry name" value="Dihydroorotate dehydrogenase, electron transfer subunit"/>
    <property type="match status" value="1"/>
</dbReference>
<comment type="cofactor">
    <cofactor evidence="11">
        <name>FAD</name>
        <dbReference type="ChEBI" id="CHEBI:57692"/>
    </cofactor>
    <text evidence="11">Binds 1 FAD per subunit.</text>
</comment>
<comment type="pathway">
    <text evidence="11">Pyrimidine metabolism; UMP biosynthesis via de novo pathway; orotate from (S)-dihydroorotate (NAD(+) route): step 1/1.</text>
</comment>
<dbReference type="PANTHER" id="PTHR43513:SF3">
    <property type="entry name" value="DIHYDROOROTATE DEHYDROGENASE B (NAD(+)), ELECTRON TRANSFER SUBUNIT-RELATED"/>
    <property type="match status" value="1"/>
</dbReference>
<evidence type="ECO:0000256" key="4">
    <source>
        <dbReference type="ARBA" id="ARBA00022714"/>
    </source>
</evidence>
<evidence type="ECO:0000256" key="1">
    <source>
        <dbReference type="ARBA" id="ARBA00006422"/>
    </source>
</evidence>
<keyword evidence="9 11" id="KW-0408">Iron</keyword>
<proteinExistence type="inferred from homology"/>
<feature type="binding site" evidence="11">
    <location>
        <begin position="71"/>
        <end position="72"/>
    </location>
    <ligand>
        <name>FAD</name>
        <dbReference type="ChEBI" id="CHEBI:57692"/>
    </ligand>
</feature>
<comment type="cofactor">
    <cofactor evidence="11">
        <name>[2Fe-2S] cluster</name>
        <dbReference type="ChEBI" id="CHEBI:190135"/>
    </cofactor>
    <text evidence="11">Binds 1 [2Fe-2S] cluster per subunit.</text>
</comment>
<evidence type="ECO:0000256" key="6">
    <source>
        <dbReference type="ARBA" id="ARBA00022827"/>
    </source>
</evidence>
<dbReference type="SUPFAM" id="SSF63380">
    <property type="entry name" value="Riboflavin synthase domain-like"/>
    <property type="match status" value="1"/>
</dbReference>
<feature type="binding site" evidence="11">
    <location>
        <position position="223"/>
    </location>
    <ligand>
        <name>[2Fe-2S] cluster</name>
        <dbReference type="ChEBI" id="CHEBI:190135"/>
    </ligand>
</feature>
<evidence type="ECO:0000256" key="7">
    <source>
        <dbReference type="ARBA" id="ARBA00022975"/>
    </source>
</evidence>
<dbReference type="Gene3D" id="2.40.30.10">
    <property type="entry name" value="Translation factors"/>
    <property type="match status" value="1"/>
</dbReference>
<dbReference type="InterPro" id="IPR001433">
    <property type="entry name" value="OxRdtase_FAD/NAD-bd"/>
</dbReference>
<evidence type="ECO:0000256" key="10">
    <source>
        <dbReference type="ARBA" id="ARBA00023014"/>
    </source>
</evidence>
<evidence type="ECO:0000256" key="5">
    <source>
        <dbReference type="ARBA" id="ARBA00022723"/>
    </source>
</evidence>
<evidence type="ECO:0000256" key="11">
    <source>
        <dbReference type="HAMAP-Rule" id="MF_01211"/>
    </source>
</evidence>
<keyword evidence="2 11" id="KW-0813">Transport</keyword>
<dbReference type="InterPro" id="IPR023455">
    <property type="entry name" value="Dihydroorotate_DHASE_ETsu"/>
</dbReference>
<comment type="caution">
    <text evidence="13">The sequence shown here is derived from an EMBL/GenBank/DDBJ whole genome shotgun (WGS) entry which is preliminary data.</text>
</comment>
<feature type="binding site" evidence="11">
    <location>
        <position position="220"/>
    </location>
    <ligand>
        <name>[2Fe-2S] cluster</name>
        <dbReference type="ChEBI" id="CHEBI:190135"/>
    </ligand>
</feature>
<evidence type="ECO:0000256" key="9">
    <source>
        <dbReference type="ARBA" id="ARBA00023004"/>
    </source>
</evidence>
<reference evidence="13 14" key="1">
    <citation type="submission" date="2014-08" db="EMBL/GenBank/DDBJ databases">
        <title>Porphyromonas canoris strain:OH2762 Genome sequencing.</title>
        <authorList>
            <person name="Wallis C."/>
            <person name="Deusch O."/>
            <person name="O'Flynn C."/>
            <person name="Davis I."/>
            <person name="Jospin G."/>
            <person name="Darling A.E."/>
            <person name="Coil D.A."/>
            <person name="Alexiev A."/>
            <person name="Horsfall A."/>
            <person name="Kirkwood N."/>
            <person name="Harris S."/>
            <person name="Eisen J.A."/>
        </authorList>
    </citation>
    <scope>NUCLEOTIDE SEQUENCE [LARGE SCALE GENOMIC DNA]</scope>
    <source>
        <strain evidence="14">COT-108 OH2762</strain>
    </source>
</reference>
<dbReference type="InterPro" id="IPR012165">
    <property type="entry name" value="Cyt_c3_hydrogenase_gsu"/>
</dbReference>
<feature type="binding site" evidence="11">
    <location>
        <begin position="49"/>
        <end position="52"/>
    </location>
    <ligand>
        <name>FAD</name>
        <dbReference type="ChEBI" id="CHEBI:57692"/>
    </ligand>
</feature>
<dbReference type="PROSITE" id="PS51384">
    <property type="entry name" value="FAD_FR"/>
    <property type="match status" value="1"/>
</dbReference>
<dbReference type="Gene3D" id="3.40.50.80">
    <property type="entry name" value="Nucleotide-binding domain of ferredoxin-NADP reductase (FNR) module"/>
    <property type="match status" value="1"/>
</dbReference>
<accession>A0ABR4XMB8</accession>